<keyword evidence="4" id="KW-1134">Transmembrane beta strand</keyword>
<dbReference type="GO" id="GO:0015288">
    <property type="term" value="F:porin activity"/>
    <property type="evidence" value="ECO:0007669"/>
    <property type="project" value="TreeGrafter"/>
</dbReference>
<evidence type="ECO:0000256" key="8">
    <source>
        <dbReference type="SAM" id="SignalP"/>
    </source>
</evidence>
<evidence type="ECO:0000256" key="5">
    <source>
        <dbReference type="ARBA" id="ARBA00022692"/>
    </source>
</evidence>
<keyword evidence="3" id="KW-0813">Transport</keyword>
<keyword evidence="8" id="KW-0732">Signal</keyword>
<sequence length="432" mass="47989">MKRFIFILFIGLGAGQLHAQQVSSDLKTLINQSFNYFPAFKELDQAVAVENQRIDLARAAGLPSVAATGSYNYLHPVSVVTIPAGDQVTKLSIMPNNNYKTMVNGSYTLWDFGVVKTGVERAKAGLQYAKDNALYNKNQMAFQVSNIYYQIAYLKSAIAIQDSVINFLQFNKRDTEVKFKNGDALKYDVLSIQSSIDQENNRKIDLQNSLSKQYNLMQYATGVQVSKEGTDFNFPAISESSDAVSILENAKNGNAEYLLLKDKIAMAEAELKMSKIKGKPSLVLNAGTGFANGYVPDINKFRYAYQAGVTLNIPIYQGGRIKKQVSLSQGQLLQSRLEQQSLDNTFSRDIAQALTDVESNKSSLVNALGQINEAKEAQKFAQSRFRNGTGTNLELTNASTNVQRAELTRLQYQYQLCVASLELARLEGLVYW</sequence>
<dbReference type="InterPro" id="IPR003423">
    <property type="entry name" value="OMP_efflux"/>
</dbReference>
<dbReference type="InterPro" id="IPR051906">
    <property type="entry name" value="TolC-like"/>
</dbReference>
<feature type="chain" id="PRO_5020459825" evidence="8">
    <location>
        <begin position="20"/>
        <end position="432"/>
    </location>
</feature>
<evidence type="ECO:0000313" key="10">
    <source>
        <dbReference type="Proteomes" id="UP000304900"/>
    </source>
</evidence>
<dbReference type="GO" id="GO:1990281">
    <property type="term" value="C:efflux pump complex"/>
    <property type="evidence" value="ECO:0007669"/>
    <property type="project" value="TreeGrafter"/>
</dbReference>
<dbReference type="PANTHER" id="PTHR30026:SF20">
    <property type="entry name" value="OUTER MEMBRANE PROTEIN TOLC"/>
    <property type="match status" value="1"/>
</dbReference>
<dbReference type="GO" id="GO:0009279">
    <property type="term" value="C:cell outer membrane"/>
    <property type="evidence" value="ECO:0007669"/>
    <property type="project" value="UniProtKB-SubCell"/>
</dbReference>
<dbReference type="GO" id="GO:0015562">
    <property type="term" value="F:efflux transmembrane transporter activity"/>
    <property type="evidence" value="ECO:0007669"/>
    <property type="project" value="InterPro"/>
</dbReference>
<dbReference type="AlphaFoldDB" id="A0A4U6CJR1"/>
<comment type="similarity">
    <text evidence="2">Belongs to the outer membrane factor (OMF) (TC 1.B.17) family.</text>
</comment>
<dbReference type="EMBL" id="SZVO01000044">
    <property type="protein sequence ID" value="TKT84439.1"/>
    <property type="molecule type" value="Genomic_DNA"/>
</dbReference>
<feature type="signal peptide" evidence="8">
    <location>
        <begin position="1"/>
        <end position="19"/>
    </location>
</feature>
<accession>A0A4U6CJR1</accession>
<evidence type="ECO:0000256" key="1">
    <source>
        <dbReference type="ARBA" id="ARBA00004442"/>
    </source>
</evidence>
<dbReference type="SUPFAM" id="SSF56954">
    <property type="entry name" value="Outer membrane efflux proteins (OEP)"/>
    <property type="match status" value="1"/>
</dbReference>
<evidence type="ECO:0000256" key="7">
    <source>
        <dbReference type="ARBA" id="ARBA00023237"/>
    </source>
</evidence>
<evidence type="ECO:0000256" key="2">
    <source>
        <dbReference type="ARBA" id="ARBA00007613"/>
    </source>
</evidence>
<reference evidence="9 10" key="1">
    <citation type="submission" date="2019-05" db="EMBL/GenBank/DDBJ databases">
        <title>Dyadobacter AR-3-8 sp. nov., isolated from arctic soil.</title>
        <authorList>
            <person name="Chaudhary D.K."/>
        </authorList>
    </citation>
    <scope>NUCLEOTIDE SEQUENCE [LARGE SCALE GENOMIC DNA]</scope>
    <source>
        <strain evidence="9 10">AR-3-8</strain>
    </source>
</reference>
<keyword evidence="6" id="KW-0472">Membrane</keyword>
<keyword evidence="5" id="KW-0812">Transmembrane</keyword>
<comment type="caution">
    <text evidence="9">The sequence shown here is derived from an EMBL/GenBank/DDBJ whole genome shotgun (WGS) entry which is preliminary data.</text>
</comment>
<gene>
    <name evidence="9" type="ORF">FDK13_35015</name>
</gene>
<evidence type="ECO:0000256" key="3">
    <source>
        <dbReference type="ARBA" id="ARBA00022448"/>
    </source>
</evidence>
<organism evidence="9 10">
    <name type="scientific">Dyadobacter frigoris</name>
    <dbReference type="NCBI Taxonomy" id="2576211"/>
    <lineage>
        <taxon>Bacteria</taxon>
        <taxon>Pseudomonadati</taxon>
        <taxon>Bacteroidota</taxon>
        <taxon>Cytophagia</taxon>
        <taxon>Cytophagales</taxon>
        <taxon>Spirosomataceae</taxon>
        <taxon>Dyadobacter</taxon>
    </lineage>
</organism>
<evidence type="ECO:0000313" key="9">
    <source>
        <dbReference type="EMBL" id="TKT84439.1"/>
    </source>
</evidence>
<dbReference type="Proteomes" id="UP000304900">
    <property type="component" value="Unassembled WGS sequence"/>
</dbReference>
<keyword evidence="7" id="KW-0998">Cell outer membrane</keyword>
<proteinExistence type="inferred from homology"/>
<dbReference type="Pfam" id="PF02321">
    <property type="entry name" value="OEP"/>
    <property type="match status" value="2"/>
</dbReference>
<dbReference type="OrthoDB" id="1674528at2"/>
<keyword evidence="10" id="KW-1185">Reference proteome</keyword>
<dbReference type="Gene3D" id="1.20.1600.10">
    <property type="entry name" value="Outer membrane efflux proteins (OEP)"/>
    <property type="match status" value="1"/>
</dbReference>
<evidence type="ECO:0000256" key="6">
    <source>
        <dbReference type="ARBA" id="ARBA00023136"/>
    </source>
</evidence>
<dbReference type="PANTHER" id="PTHR30026">
    <property type="entry name" value="OUTER MEMBRANE PROTEIN TOLC"/>
    <property type="match status" value="1"/>
</dbReference>
<dbReference type="RefSeq" id="WP_137344654.1">
    <property type="nucleotide sequence ID" value="NZ_BSQH01000002.1"/>
</dbReference>
<protein>
    <submittedName>
        <fullName evidence="9">TolC family protein</fullName>
    </submittedName>
</protein>
<comment type="subcellular location">
    <subcellularLocation>
        <location evidence="1">Cell outer membrane</location>
    </subcellularLocation>
</comment>
<evidence type="ECO:0000256" key="4">
    <source>
        <dbReference type="ARBA" id="ARBA00022452"/>
    </source>
</evidence>
<name>A0A4U6CJR1_9BACT</name>